<evidence type="ECO:0000256" key="1">
    <source>
        <dbReference type="SAM" id="MobiDB-lite"/>
    </source>
</evidence>
<dbReference type="Proteomes" id="UP000029964">
    <property type="component" value="Unassembled WGS sequence"/>
</dbReference>
<sequence length="359" mass="40380">MSSGTDRGRCRDSRNPTGNTTTGPSASDSVGSLLAAIANLIANGLRILSFSDKRQWGPDEHEQVHALEDALDEARKDFQELSPLVNGQLQYEADRTHASLEELRALRDKFHTHIDCLRDWSRSGGPIDPTWVRDTHILQRDLHLAQYRAARRIFASGQESTSRCLGAFLVHRKQRDWATRQVAGVEEGAYQKRYLEELRACNRVGSFQRFGDEDIAFVCDFCDGHLIWEDLDRMPSVRTAHEDATWPAAPAAPVSPTGGNPQWQATGFSHSKHEEKQVVFAPEAIANHIAPHPGDWQARLLCPICEAEAAKPQDQDDEEYVWRPDNIFDDIPAFQEHLEWQHTTTTTIPAPTGNNCILM</sequence>
<dbReference type="HOGENOM" id="CLU_035068_0_0_1"/>
<dbReference type="AlphaFoldDB" id="A0A086TC07"/>
<protein>
    <submittedName>
        <fullName evidence="2">Uncharacterized protein</fullName>
    </submittedName>
</protein>
<organism evidence="2 3">
    <name type="scientific">Hapsidospora chrysogenum (strain ATCC 11550 / CBS 779.69 / DSM 880 / IAM 14645 / JCM 23072 / IMI 49137)</name>
    <name type="common">Acremonium chrysogenum</name>
    <dbReference type="NCBI Taxonomy" id="857340"/>
    <lineage>
        <taxon>Eukaryota</taxon>
        <taxon>Fungi</taxon>
        <taxon>Dikarya</taxon>
        <taxon>Ascomycota</taxon>
        <taxon>Pezizomycotina</taxon>
        <taxon>Sordariomycetes</taxon>
        <taxon>Hypocreomycetidae</taxon>
        <taxon>Hypocreales</taxon>
        <taxon>Bionectriaceae</taxon>
        <taxon>Hapsidospora</taxon>
    </lineage>
</organism>
<comment type="caution">
    <text evidence="2">The sequence shown here is derived from an EMBL/GenBank/DDBJ whole genome shotgun (WGS) entry which is preliminary data.</text>
</comment>
<evidence type="ECO:0000313" key="3">
    <source>
        <dbReference type="Proteomes" id="UP000029964"/>
    </source>
</evidence>
<dbReference type="STRING" id="857340.A0A086TC07"/>
<dbReference type="OrthoDB" id="5221663at2759"/>
<proteinExistence type="predicted"/>
<dbReference type="EMBL" id="JPKY01000014">
    <property type="protein sequence ID" value="KFH46889.1"/>
    <property type="molecule type" value="Genomic_DNA"/>
</dbReference>
<accession>A0A086TC07</accession>
<feature type="region of interest" description="Disordered" evidence="1">
    <location>
        <begin position="1"/>
        <end position="29"/>
    </location>
</feature>
<evidence type="ECO:0000313" key="2">
    <source>
        <dbReference type="EMBL" id="KFH46889.1"/>
    </source>
</evidence>
<keyword evidence="3" id="KW-1185">Reference proteome</keyword>
<gene>
    <name evidence="2" type="ORF">ACRE_022200</name>
</gene>
<feature type="compositionally biased region" description="Polar residues" evidence="1">
    <location>
        <begin position="15"/>
        <end position="29"/>
    </location>
</feature>
<reference evidence="3" key="1">
    <citation type="journal article" date="2014" name="Genome Announc.">
        <title>Genome sequence and annotation of Acremonium chrysogenum, producer of the beta-lactam antibiotic cephalosporin C.</title>
        <authorList>
            <person name="Terfehr D."/>
            <person name="Dahlmann T.A."/>
            <person name="Specht T."/>
            <person name="Zadra I."/>
            <person name="Kuernsteiner H."/>
            <person name="Kueck U."/>
        </authorList>
    </citation>
    <scope>NUCLEOTIDE SEQUENCE [LARGE SCALE GENOMIC DNA]</scope>
    <source>
        <strain evidence="3">ATCC 11550 / CBS 779.69 / DSM 880 / IAM 14645 / JCM 23072 / IMI 49137</strain>
    </source>
</reference>
<feature type="compositionally biased region" description="Basic and acidic residues" evidence="1">
    <location>
        <begin position="1"/>
        <end position="14"/>
    </location>
</feature>
<name>A0A086TC07_HAPC1</name>